<comment type="caution">
    <text evidence="1">The sequence shown here is derived from an EMBL/GenBank/DDBJ whole genome shotgun (WGS) entry which is preliminary data.</text>
</comment>
<accession>A0A917F2A1</accession>
<evidence type="ECO:0000313" key="2">
    <source>
        <dbReference type="Proteomes" id="UP000598775"/>
    </source>
</evidence>
<evidence type="ECO:0000313" key="1">
    <source>
        <dbReference type="EMBL" id="GGF37737.1"/>
    </source>
</evidence>
<dbReference type="Proteomes" id="UP000598775">
    <property type="component" value="Unassembled WGS sequence"/>
</dbReference>
<organism evidence="1 2">
    <name type="scientific">Subtercola lobariae</name>
    <dbReference type="NCBI Taxonomy" id="1588641"/>
    <lineage>
        <taxon>Bacteria</taxon>
        <taxon>Bacillati</taxon>
        <taxon>Actinomycetota</taxon>
        <taxon>Actinomycetes</taxon>
        <taxon>Micrococcales</taxon>
        <taxon>Microbacteriaceae</taxon>
        <taxon>Subtercola</taxon>
    </lineage>
</organism>
<gene>
    <name evidence="1" type="ORF">GCM10011399_33360</name>
</gene>
<name>A0A917F2A1_9MICO</name>
<protein>
    <submittedName>
        <fullName evidence="1">Uncharacterized protein</fullName>
    </submittedName>
</protein>
<dbReference type="EMBL" id="BMGP01000006">
    <property type="protein sequence ID" value="GGF37737.1"/>
    <property type="molecule type" value="Genomic_DNA"/>
</dbReference>
<keyword evidence="2" id="KW-1185">Reference proteome</keyword>
<sequence>MRSQGWLTCLAADHAEGEPWPDERQPDDVVKLMAIVMKFADDGTPAHSTAAQVLEDGVWEFKVSRKRFTFYDTDGTGSFQPKHRIRNRDASPHREDDYWWFPDFDDSVRLGFVFAKTGQTAGQNNIHESIRVRKEDLSHDENPAIEG</sequence>
<reference evidence="1 2" key="1">
    <citation type="journal article" date="2014" name="Int. J. Syst. Evol. Microbiol.">
        <title>Complete genome sequence of Corynebacterium casei LMG S-19264T (=DSM 44701T), isolated from a smear-ripened cheese.</title>
        <authorList>
            <consortium name="US DOE Joint Genome Institute (JGI-PGF)"/>
            <person name="Walter F."/>
            <person name="Albersmeier A."/>
            <person name="Kalinowski J."/>
            <person name="Ruckert C."/>
        </authorList>
    </citation>
    <scope>NUCLEOTIDE SEQUENCE [LARGE SCALE GENOMIC DNA]</scope>
    <source>
        <strain evidence="1 2">CGMCC 1.12976</strain>
    </source>
</reference>
<proteinExistence type="predicted"/>
<dbReference type="AlphaFoldDB" id="A0A917F2A1"/>